<protein>
    <submittedName>
        <fullName evidence="2">Uncharacterized protein</fullName>
    </submittedName>
</protein>
<accession>G4TNL6</accession>
<gene>
    <name evidence="2" type="ORF">PIIN_06845</name>
</gene>
<evidence type="ECO:0000256" key="1">
    <source>
        <dbReference type="SAM" id="MobiDB-lite"/>
    </source>
</evidence>
<sequence length="118" mass="12621">MVGDKKSGAPNGRKAALTHVRTASGKMTSSRDEQRNGNKWVCFGVFAYWVPGGKSEAAATHRLFSPFAVDAMATPNGLFALETTVSNFLRVCVHAVTKQQPATTAVGPTERRAARPCN</sequence>
<proteinExistence type="predicted"/>
<evidence type="ECO:0000313" key="3">
    <source>
        <dbReference type="Proteomes" id="UP000007148"/>
    </source>
</evidence>
<dbReference type="InParanoid" id="G4TNL6"/>
<organism evidence="2 3">
    <name type="scientific">Serendipita indica (strain DSM 11827)</name>
    <name type="common">Root endophyte fungus</name>
    <name type="synonym">Piriformospora indica</name>
    <dbReference type="NCBI Taxonomy" id="1109443"/>
    <lineage>
        <taxon>Eukaryota</taxon>
        <taxon>Fungi</taxon>
        <taxon>Dikarya</taxon>
        <taxon>Basidiomycota</taxon>
        <taxon>Agaricomycotina</taxon>
        <taxon>Agaricomycetes</taxon>
        <taxon>Sebacinales</taxon>
        <taxon>Serendipitaceae</taxon>
        <taxon>Serendipita</taxon>
    </lineage>
</organism>
<feature type="region of interest" description="Disordered" evidence="1">
    <location>
        <begin position="1"/>
        <end position="34"/>
    </location>
</feature>
<dbReference type="Proteomes" id="UP000007148">
    <property type="component" value="Unassembled WGS sequence"/>
</dbReference>
<comment type="caution">
    <text evidence="2">The sequence shown here is derived from an EMBL/GenBank/DDBJ whole genome shotgun (WGS) entry which is preliminary data.</text>
</comment>
<dbReference type="HOGENOM" id="CLU_2074074_0_0_1"/>
<dbReference type="EMBL" id="CAFZ01000190">
    <property type="protein sequence ID" value="CCA72909.1"/>
    <property type="molecule type" value="Genomic_DNA"/>
</dbReference>
<reference evidence="2 3" key="1">
    <citation type="journal article" date="2011" name="PLoS Pathog.">
        <title>Endophytic Life Strategies Decoded by Genome and Transcriptome Analyses of the Mutualistic Root Symbiont Piriformospora indica.</title>
        <authorList>
            <person name="Zuccaro A."/>
            <person name="Lahrmann U."/>
            <person name="Guldener U."/>
            <person name="Langen G."/>
            <person name="Pfiffi S."/>
            <person name="Biedenkopf D."/>
            <person name="Wong P."/>
            <person name="Samans B."/>
            <person name="Grimm C."/>
            <person name="Basiewicz M."/>
            <person name="Murat C."/>
            <person name="Martin F."/>
            <person name="Kogel K.H."/>
        </authorList>
    </citation>
    <scope>NUCLEOTIDE SEQUENCE [LARGE SCALE GENOMIC DNA]</scope>
    <source>
        <strain evidence="2 3">DSM 11827</strain>
    </source>
</reference>
<keyword evidence="3" id="KW-1185">Reference proteome</keyword>
<dbReference type="AlphaFoldDB" id="G4TNL6"/>
<name>G4TNL6_SERID</name>
<evidence type="ECO:0000313" key="2">
    <source>
        <dbReference type="EMBL" id="CCA72909.1"/>
    </source>
</evidence>